<protein>
    <recommendedName>
        <fullName evidence="2">Succinate dehydrogenase assembly factor 4, mitochondrial</fullName>
    </recommendedName>
</protein>
<dbReference type="InterPro" id="IPR012875">
    <property type="entry name" value="SDHF4"/>
</dbReference>
<evidence type="ECO:0000256" key="3">
    <source>
        <dbReference type="SAM" id="MobiDB-lite"/>
    </source>
</evidence>
<keyword evidence="5" id="KW-1185">Reference proteome</keyword>
<dbReference type="GO" id="GO:0005739">
    <property type="term" value="C:mitochondrion"/>
    <property type="evidence" value="ECO:0007669"/>
    <property type="project" value="TreeGrafter"/>
</dbReference>
<evidence type="ECO:0000256" key="2">
    <source>
        <dbReference type="ARBA" id="ARBA00022170"/>
    </source>
</evidence>
<dbReference type="Proteomes" id="UP000076502">
    <property type="component" value="Unassembled WGS sequence"/>
</dbReference>
<sequence length="224" mass="26158">MFKVMFTTNVIGFRKLLKLHHEIATCSTNFLYTNIQVLFAKKDETESPRMREFRNKLRERTPIEKLEELEEGKHPYQEKEPLKPFPNNVNPKTGEVGGPKGPEPTRYGDWERKGRVTDFYMNMCNCLNKISVKPLLYKSRQLATSVLLQAKESKVKVEKEESLRMKQFHKKLKLQPIPKVPPKERFVDLVLVETDPNNGELITNSEKDPTKWGDWQHGGRVSDF</sequence>
<dbReference type="EMBL" id="KQ434808">
    <property type="protein sequence ID" value="KZC06166.1"/>
    <property type="molecule type" value="Genomic_DNA"/>
</dbReference>
<dbReference type="GO" id="GO:0034553">
    <property type="term" value="P:mitochondrial respiratory chain complex II assembly"/>
    <property type="evidence" value="ECO:0007669"/>
    <property type="project" value="TreeGrafter"/>
</dbReference>
<evidence type="ECO:0000313" key="5">
    <source>
        <dbReference type="Proteomes" id="UP000076502"/>
    </source>
</evidence>
<dbReference type="AlphaFoldDB" id="A0A154P2L8"/>
<dbReference type="PANTHER" id="PTHR28524">
    <property type="entry name" value="SUCCINATE DEHYDROGENASE ASSEMBLY FACTOR 4, MITOCHONDRIAL"/>
    <property type="match status" value="1"/>
</dbReference>
<feature type="region of interest" description="Disordered" evidence="3">
    <location>
        <begin position="198"/>
        <end position="224"/>
    </location>
</feature>
<reference evidence="4 5" key="1">
    <citation type="submission" date="2015-07" db="EMBL/GenBank/DDBJ databases">
        <title>The genome of Dufourea novaeangliae.</title>
        <authorList>
            <person name="Pan H."/>
            <person name="Kapheim K."/>
        </authorList>
    </citation>
    <scope>NUCLEOTIDE SEQUENCE [LARGE SCALE GENOMIC DNA]</scope>
    <source>
        <strain evidence="4">0120121106</strain>
        <tissue evidence="4">Whole body</tissue>
    </source>
</reference>
<dbReference type="STRING" id="178035.A0A154P2L8"/>
<evidence type="ECO:0000256" key="1">
    <source>
        <dbReference type="ARBA" id="ARBA00005701"/>
    </source>
</evidence>
<dbReference type="Pfam" id="PF07896">
    <property type="entry name" value="DUF1674"/>
    <property type="match status" value="2"/>
</dbReference>
<feature type="compositionally biased region" description="Basic and acidic residues" evidence="3">
    <location>
        <begin position="68"/>
        <end position="82"/>
    </location>
</feature>
<proteinExistence type="inferred from homology"/>
<comment type="similarity">
    <text evidence="1">Belongs to the SDHAF4 family.</text>
</comment>
<accession>A0A154P2L8</accession>
<gene>
    <name evidence="4" type="ORF">WN55_07339</name>
</gene>
<evidence type="ECO:0000313" key="4">
    <source>
        <dbReference type="EMBL" id="KZC06166.1"/>
    </source>
</evidence>
<dbReference type="OrthoDB" id="201362at2759"/>
<dbReference type="PANTHER" id="PTHR28524:SF3">
    <property type="entry name" value="SUCCINATE DEHYDROGENASE ASSEMBLY FACTOR 4, MITOCHONDRIAL"/>
    <property type="match status" value="1"/>
</dbReference>
<organism evidence="4 5">
    <name type="scientific">Dufourea novaeangliae</name>
    <name type="common">Sweat bee</name>
    <dbReference type="NCBI Taxonomy" id="178035"/>
    <lineage>
        <taxon>Eukaryota</taxon>
        <taxon>Metazoa</taxon>
        <taxon>Ecdysozoa</taxon>
        <taxon>Arthropoda</taxon>
        <taxon>Hexapoda</taxon>
        <taxon>Insecta</taxon>
        <taxon>Pterygota</taxon>
        <taxon>Neoptera</taxon>
        <taxon>Endopterygota</taxon>
        <taxon>Hymenoptera</taxon>
        <taxon>Apocrita</taxon>
        <taxon>Aculeata</taxon>
        <taxon>Apoidea</taxon>
        <taxon>Anthophila</taxon>
        <taxon>Halictidae</taxon>
        <taxon>Rophitinae</taxon>
        <taxon>Dufourea</taxon>
    </lineage>
</organism>
<name>A0A154P2L8_DUFNO</name>
<feature type="region of interest" description="Disordered" evidence="3">
    <location>
        <begin position="68"/>
        <end position="109"/>
    </location>
</feature>